<sequence>MQSVKHVSNVKRVSNVERVVNNPGEGNGREFEGTKWKGNLLLKEAVKVDLHKSNDENLFRGSYANDPSNIAFTKKNLNLLFYAEEERNSLGNVDRGDGNSPTSSDQENCPQSCHNNVLSAQCTDSNGNAVSADNGEEGVGNFIHVGIGARFREDDHVSDQCESDGVVRKTEWSCGIRGVSSNQIIDQISDKTCDNAIDLSNRSDNTCNGDDIVRDNSANSGCDNVDVEQGEATNGSTHERNRQDDVSSKTNARDEVKGSGMHDLEGKNTRNIIKVMYTERVEKCDRAESTKNGESPKLKKEKISVNGNFDEEKKQNGVVKWVNFNHDFDKSPTFNEKMEELKFLKEIYEREKVDRGKGSDAEVNPNFKVTTISGNQKLPVRRNANLNFHYGKNTNFNREDKVKTFTSALSHLIKNNMEERQKGGDNPFGTLTPTGCTSYEPISAIPSSFSEEQKVNKINITYSHHQDGNNVDGPMEGRSITKGNCGEGVITSECASDKGKESQYMSCTEHDVANSDYSFNGKINLSEGGANGEEINMPRKCQEKVTFAEGNPLFEDSKVTYVEPSPVSRKGISIQNNFVLHKNGCERLNPGSIHYSRRKEVHSVWSGRNLSKGKNKSNKELPLKGSIKGSICENDGKRVGRRNTPEKRDKYSIHVSDYFSNQNDDYTSYMMSAEGAQNRLASDDPVVVPPCNDAKCNDDRYTSRGSNDPKMLRHVENQFARWEEAPVGHEHIKEDILAIDEPSGKPPQLGKINKDVTFRCTVQSSLNRESTEGESIIGEKALNRGTNNQHCNSTLFCCPVKEVTNAPPKCSRTTTLMNKLFGKGKKSPEHVDKREKDFKCVDEVAKDNLEETKRNSLLGKCSISFKKDKADLFELPTGEKRGRTFSYVSNGANGSRRLCTNCPTIPCEPFKRGGRTGTQLYKAPINLPTYADRRTSIRRNTTTMNNASPTAVPYPKCELICKIPRRAFTSYFQGRDC</sequence>
<feature type="region of interest" description="Disordered" evidence="1">
    <location>
        <begin position="218"/>
        <end position="268"/>
    </location>
</feature>
<protein>
    <submittedName>
        <fullName evidence="2">Uncharacterized protein</fullName>
    </submittedName>
</protein>
<gene>
    <name evidence="2" type="ORF">PCOAH_00043900</name>
</gene>
<dbReference type="RefSeq" id="XP_019916948.1">
    <property type="nucleotide sequence ID" value="XM_020061174.1"/>
</dbReference>
<organism evidence="2 3">
    <name type="scientific">Plasmodium coatneyi</name>
    <dbReference type="NCBI Taxonomy" id="208452"/>
    <lineage>
        <taxon>Eukaryota</taxon>
        <taxon>Sar</taxon>
        <taxon>Alveolata</taxon>
        <taxon>Apicomplexa</taxon>
        <taxon>Aconoidasida</taxon>
        <taxon>Haemosporida</taxon>
        <taxon>Plasmodiidae</taxon>
        <taxon>Plasmodium</taxon>
    </lineage>
</organism>
<dbReference type="KEGG" id="pcot:PCOAH_00043900"/>
<evidence type="ECO:0000313" key="3">
    <source>
        <dbReference type="Proteomes" id="UP000092716"/>
    </source>
</evidence>
<feature type="compositionally biased region" description="Basic and acidic residues" evidence="1">
    <location>
        <begin position="237"/>
        <end position="268"/>
    </location>
</feature>
<dbReference type="EMBL" id="CP016250">
    <property type="protein sequence ID" value="ANQ10253.1"/>
    <property type="molecule type" value="Genomic_DNA"/>
</dbReference>
<dbReference type="OrthoDB" id="380135at2759"/>
<feature type="compositionally biased region" description="Polar residues" evidence="1">
    <location>
        <begin position="99"/>
        <end position="110"/>
    </location>
</feature>
<keyword evidence="3" id="KW-1185">Reference proteome</keyword>
<name>A0A1B1E5F5_9APIC</name>
<evidence type="ECO:0000256" key="1">
    <source>
        <dbReference type="SAM" id="MobiDB-lite"/>
    </source>
</evidence>
<reference evidence="3" key="1">
    <citation type="submission" date="2016-06" db="EMBL/GenBank/DDBJ databases">
        <title>First high quality genome sequence of Plasmodium coatneyi using continuous long reads from single molecule, real-time sequencing.</title>
        <authorList>
            <person name="Chien J.-T."/>
            <person name="Pakala S.B."/>
            <person name="Geraldo J.A."/>
            <person name="Lapp S.A."/>
            <person name="Barnwell J.W."/>
            <person name="Kissinger J.C."/>
            <person name="Galinski M.R."/>
            <person name="Humphrey J.C."/>
        </authorList>
    </citation>
    <scope>NUCLEOTIDE SEQUENCE [LARGE SCALE GENOMIC DNA]</scope>
    <source>
        <strain evidence="3">Hackeri</strain>
    </source>
</reference>
<evidence type="ECO:0000313" key="2">
    <source>
        <dbReference type="EMBL" id="ANQ10253.1"/>
    </source>
</evidence>
<dbReference type="Proteomes" id="UP000092716">
    <property type="component" value="Chromosome 12"/>
</dbReference>
<accession>A0A1B1E5F5</accession>
<dbReference type="VEuPathDB" id="PlasmoDB:PCOAH_00043900"/>
<feature type="region of interest" description="Disordered" evidence="1">
    <location>
        <begin position="90"/>
        <end position="110"/>
    </location>
</feature>
<proteinExistence type="predicted"/>
<dbReference type="GeneID" id="30911121"/>
<dbReference type="AlphaFoldDB" id="A0A1B1E5F5"/>